<gene>
    <name evidence="1" type="ORF">AWC17_20905</name>
</gene>
<evidence type="ECO:0000313" key="2">
    <source>
        <dbReference type="Proteomes" id="UP000193781"/>
    </source>
</evidence>
<dbReference type="PIRSF" id="PIRSF008546">
    <property type="entry name" value="UCP008546"/>
    <property type="match status" value="1"/>
</dbReference>
<dbReference type="InterPro" id="IPR036287">
    <property type="entry name" value="Rv1873-like_sf"/>
</dbReference>
<protein>
    <submittedName>
        <fullName evidence="1">Calpastatin</fullName>
    </submittedName>
</protein>
<sequence length="145" mass="16380">MAPESDPFDLERFVDAQAPVYRNVVDELRAGRKRSHWMWFVFPQLRGLGGSPTAVHYGISSLEEARAYLRHELLGPRLHECAQLVNQAQGRSAGDIFGSPDDLKLRSSMTLFAHATDDNEDFLALLDKYYDGRQDELTLARLDSA</sequence>
<dbReference type="OrthoDB" id="9801870at2"/>
<keyword evidence="2" id="KW-1185">Reference proteome</keyword>
<accession>A0A0F5NFZ2</accession>
<organism evidence="1 2">
    <name type="scientific">Mycobacterium nebraskense</name>
    <dbReference type="NCBI Taxonomy" id="244292"/>
    <lineage>
        <taxon>Bacteria</taxon>
        <taxon>Bacillati</taxon>
        <taxon>Actinomycetota</taxon>
        <taxon>Actinomycetes</taxon>
        <taxon>Mycobacteriales</taxon>
        <taxon>Mycobacteriaceae</taxon>
        <taxon>Mycobacterium</taxon>
    </lineage>
</organism>
<dbReference type="SUPFAM" id="SSF140736">
    <property type="entry name" value="Rv1873-like"/>
    <property type="match status" value="1"/>
</dbReference>
<proteinExistence type="predicted"/>
<dbReference type="Gene3D" id="1.25.40.380">
    <property type="entry name" value="Protein of unknown function DUF1810"/>
    <property type="match status" value="1"/>
</dbReference>
<comment type="caution">
    <text evidence="1">The sequence shown here is derived from an EMBL/GenBank/DDBJ whole genome shotgun (WGS) entry which is preliminary data.</text>
</comment>
<dbReference type="Proteomes" id="UP000193781">
    <property type="component" value="Unassembled WGS sequence"/>
</dbReference>
<name>A0A0F5NFZ2_9MYCO</name>
<dbReference type="InterPro" id="IPR014937">
    <property type="entry name" value="DUF1810"/>
</dbReference>
<dbReference type="RefSeq" id="WP_046182619.1">
    <property type="nucleotide sequence ID" value="NZ_JACKSS010000163.1"/>
</dbReference>
<dbReference type="EMBL" id="LQPH01000188">
    <property type="protein sequence ID" value="ORW13244.1"/>
    <property type="molecule type" value="Genomic_DNA"/>
</dbReference>
<dbReference type="Pfam" id="PF08837">
    <property type="entry name" value="DUF1810"/>
    <property type="match status" value="1"/>
</dbReference>
<reference evidence="1 2" key="1">
    <citation type="submission" date="2016-01" db="EMBL/GenBank/DDBJ databases">
        <title>The new phylogeny of the genus Mycobacterium.</title>
        <authorList>
            <person name="Tarcisio F."/>
            <person name="Conor M."/>
            <person name="Antonella G."/>
            <person name="Elisabetta G."/>
            <person name="Giulia F.S."/>
            <person name="Sara T."/>
            <person name="Anna F."/>
            <person name="Clotilde B."/>
            <person name="Roberto B."/>
            <person name="Veronica D.S."/>
            <person name="Fabio R."/>
            <person name="Monica P."/>
            <person name="Olivier J."/>
            <person name="Enrico T."/>
            <person name="Nicola S."/>
        </authorList>
    </citation>
    <scope>NUCLEOTIDE SEQUENCE [LARGE SCALE GENOMIC DNA]</scope>
    <source>
        <strain evidence="1 2">DSM 44803</strain>
    </source>
</reference>
<dbReference type="AlphaFoldDB" id="A0A0F5NFZ2"/>
<evidence type="ECO:0000313" key="1">
    <source>
        <dbReference type="EMBL" id="ORW13244.1"/>
    </source>
</evidence>